<accession>A0A8A4TJG2</accession>
<keyword evidence="3" id="KW-0731">Sigma factor</keyword>
<dbReference type="AlphaFoldDB" id="A0A8A4TJG2"/>
<dbReference type="GO" id="GO:0006352">
    <property type="term" value="P:DNA-templated transcription initiation"/>
    <property type="evidence" value="ECO:0007669"/>
    <property type="project" value="InterPro"/>
</dbReference>
<dbReference type="InterPro" id="IPR053812">
    <property type="entry name" value="HTH_Sigma70_ECF-like"/>
</dbReference>
<dbReference type="Pfam" id="PF07638">
    <property type="entry name" value="Sigma70_ECF"/>
    <property type="match status" value="1"/>
</dbReference>
<keyword evidence="4" id="KW-0804">Transcription</keyword>
<evidence type="ECO:0000256" key="2">
    <source>
        <dbReference type="ARBA" id="ARBA00023015"/>
    </source>
</evidence>
<dbReference type="NCBIfam" id="TIGR02999">
    <property type="entry name" value="Sig-70_X6"/>
    <property type="match status" value="1"/>
</dbReference>
<evidence type="ECO:0000259" key="5">
    <source>
        <dbReference type="Pfam" id="PF07638"/>
    </source>
</evidence>
<evidence type="ECO:0000256" key="4">
    <source>
        <dbReference type="ARBA" id="ARBA00023163"/>
    </source>
</evidence>
<dbReference type="PANTHER" id="PTHR43133">
    <property type="entry name" value="RNA POLYMERASE ECF-TYPE SIGMA FACTO"/>
    <property type="match status" value="1"/>
</dbReference>
<dbReference type="Gene3D" id="1.10.10.10">
    <property type="entry name" value="Winged helix-like DNA-binding domain superfamily/Winged helix DNA-binding domain"/>
    <property type="match status" value="1"/>
</dbReference>
<evidence type="ECO:0000256" key="3">
    <source>
        <dbReference type="ARBA" id="ARBA00023082"/>
    </source>
</evidence>
<comment type="similarity">
    <text evidence="1">Belongs to the sigma-70 factor family. ECF subfamily.</text>
</comment>
<dbReference type="EMBL" id="CP071793">
    <property type="protein sequence ID" value="QTD50056.1"/>
    <property type="molecule type" value="Genomic_DNA"/>
</dbReference>
<dbReference type="InterPro" id="IPR036388">
    <property type="entry name" value="WH-like_DNA-bd_sf"/>
</dbReference>
<dbReference type="NCBIfam" id="TIGR02937">
    <property type="entry name" value="sigma70-ECF"/>
    <property type="match status" value="1"/>
</dbReference>
<dbReference type="InterPro" id="IPR039425">
    <property type="entry name" value="RNA_pol_sigma-70-like"/>
</dbReference>
<dbReference type="InterPro" id="IPR011517">
    <property type="entry name" value="RNA_pol_sigma70_ECF-like"/>
</dbReference>
<dbReference type="PANTHER" id="PTHR43133:SF39">
    <property type="entry name" value="SIMILAR TO RNA POLYMERASE SIGMA-E FACTOR"/>
    <property type="match status" value="1"/>
</dbReference>
<dbReference type="InterPro" id="IPR013324">
    <property type="entry name" value="RNA_pol_sigma_r3/r4-like"/>
</dbReference>
<gene>
    <name evidence="6" type="ORF">J3U87_31110</name>
</gene>
<dbReference type="InterPro" id="IPR014284">
    <property type="entry name" value="RNA_pol_sigma-70_dom"/>
</dbReference>
<proteinExistence type="inferred from homology"/>
<evidence type="ECO:0000313" key="7">
    <source>
        <dbReference type="Proteomes" id="UP000663929"/>
    </source>
</evidence>
<dbReference type="Proteomes" id="UP000663929">
    <property type="component" value="Chromosome"/>
</dbReference>
<organism evidence="6 7">
    <name type="scientific">Sulfidibacter corallicola</name>
    <dbReference type="NCBI Taxonomy" id="2818388"/>
    <lineage>
        <taxon>Bacteria</taxon>
        <taxon>Pseudomonadati</taxon>
        <taxon>Acidobacteriota</taxon>
        <taxon>Holophagae</taxon>
        <taxon>Acanthopleuribacterales</taxon>
        <taxon>Acanthopleuribacteraceae</taxon>
        <taxon>Sulfidibacter</taxon>
    </lineage>
</organism>
<keyword evidence="7" id="KW-1185">Reference proteome</keyword>
<dbReference type="SUPFAM" id="SSF88659">
    <property type="entry name" value="Sigma3 and sigma4 domains of RNA polymerase sigma factors"/>
    <property type="match status" value="1"/>
</dbReference>
<dbReference type="SUPFAM" id="SSF88946">
    <property type="entry name" value="Sigma2 domain of RNA polymerase sigma factors"/>
    <property type="match status" value="1"/>
</dbReference>
<dbReference type="KEGG" id="scor:J3U87_31110"/>
<protein>
    <submittedName>
        <fullName evidence="6">Sigma-70 family RNA polymerase sigma factor</fullName>
    </submittedName>
</protein>
<dbReference type="Gene3D" id="1.10.1740.10">
    <property type="match status" value="1"/>
</dbReference>
<feature type="domain" description="RNA polymerase sigma-70 ECF-like HTH" evidence="5">
    <location>
        <begin position="2"/>
        <end position="167"/>
    </location>
</feature>
<reference evidence="6" key="1">
    <citation type="submission" date="2021-03" db="EMBL/GenBank/DDBJ databases">
        <title>Acanthopleuribacteraceae sp. M133.</title>
        <authorList>
            <person name="Wang G."/>
        </authorList>
    </citation>
    <scope>NUCLEOTIDE SEQUENCE</scope>
    <source>
        <strain evidence="6">M133</strain>
    </source>
</reference>
<name>A0A8A4TJG2_SULCO</name>
<evidence type="ECO:0000256" key="1">
    <source>
        <dbReference type="ARBA" id="ARBA00010641"/>
    </source>
</evidence>
<dbReference type="InterPro" id="IPR013325">
    <property type="entry name" value="RNA_pol_sigma_r2"/>
</dbReference>
<sequence length="171" mass="19431">MKRINQGDAQARDQLISQVYGELQQMAGKLGANPLDTLSPTALVNEAYVKLADKDILFQDRIHFFSLICRAMRQLLIDHSRRRRCQKRRGDWEAVSLDESLAGSAVHEPSRVADALEALEKINVKHCRMIEFRYFGGLTNAEIARGMGLSERTVATHLKIAHTWLLNYLAR</sequence>
<evidence type="ECO:0000313" key="6">
    <source>
        <dbReference type="EMBL" id="QTD50056.1"/>
    </source>
</evidence>
<keyword evidence="2" id="KW-0805">Transcription regulation</keyword>
<dbReference type="GO" id="GO:0016987">
    <property type="term" value="F:sigma factor activity"/>
    <property type="evidence" value="ECO:0007669"/>
    <property type="project" value="UniProtKB-KW"/>
</dbReference>